<gene>
    <name evidence="9" type="ORF">SADUNF_Sadunf18G0084300</name>
</gene>
<evidence type="ECO:0000256" key="1">
    <source>
        <dbReference type="ARBA" id="ARBA00005439"/>
    </source>
</evidence>
<dbReference type="GO" id="GO:0043022">
    <property type="term" value="F:ribosome binding"/>
    <property type="evidence" value="ECO:0007669"/>
    <property type="project" value="TreeGrafter"/>
</dbReference>
<dbReference type="InterPro" id="IPR036787">
    <property type="entry name" value="T_IF-3_N_sf"/>
</dbReference>
<dbReference type="Pfam" id="PF05198">
    <property type="entry name" value="IF3_N"/>
    <property type="match status" value="1"/>
</dbReference>
<proteinExistence type="inferred from homology"/>
<evidence type="ECO:0008006" key="11">
    <source>
        <dbReference type="Google" id="ProtNLM"/>
    </source>
</evidence>
<dbReference type="EMBL" id="JADGMS010000018">
    <property type="protein sequence ID" value="KAF9662726.1"/>
    <property type="molecule type" value="Genomic_DNA"/>
</dbReference>
<keyword evidence="5" id="KW-0648">Protein biosynthesis</keyword>
<evidence type="ECO:0000256" key="5">
    <source>
        <dbReference type="ARBA" id="ARBA00022917"/>
    </source>
</evidence>
<name>A0A835J4M6_9ROSI</name>
<dbReference type="SUPFAM" id="SSF100920">
    <property type="entry name" value="Heat shock protein 70kD (HSP70), peptide-binding domain"/>
    <property type="match status" value="1"/>
</dbReference>
<evidence type="ECO:0000259" key="8">
    <source>
        <dbReference type="Pfam" id="PF05198"/>
    </source>
</evidence>
<keyword evidence="10" id="KW-1185">Reference proteome</keyword>
<dbReference type="Proteomes" id="UP000657918">
    <property type="component" value="Unassembled WGS sequence"/>
</dbReference>
<dbReference type="InterPro" id="IPR019814">
    <property type="entry name" value="Translation_initiation_fac_3_N"/>
</dbReference>
<keyword evidence="3" id="KW-0547">Nucleotide-binding</keyword>
<dbReference type="InterPro" id="IPR013126">
    <property type="entry name" value="Hsp_70_fam"/>
</dbReference>
<dbReference type="SUPFAM" id="SSF100934">
    <property type="entry name" value="Heat shock protein 70kD (HSP70), C-terminal subdomain"/>
    <property type="match status" value="1"/>
</dbReference>
<dbReference type="GO" id="GO:0003743">
    <property type="term" value="F:translation initiation factor activity"/>
    <property type="evidence" value="ECO:0007669"/>
    <property type="project" value="UniProtKB-KW"/>
</dbReference>
<dbReference type="SUPFAM" id="SSF54364">
    <property type="entry name" value="Translation initiation factor IF3, N-terminal domain"/>
    <property type="match status" value="1"/>
</dbReference>
<dbReference type="AlphaFoldDB" id="A0A835J4M6"/>
<sequence length="340" mass="38126">MWEGALRDIFPDEEAVVYGAAVQKTAVLTGEGNGKVQESSSESPPPAAPRDVPQFIVPFDVDANGILNVTAEDKTAGVKNKITIANGEEEGVEAKDVRENSAYNMRNTISEEKIAGKLDPEDKQKIEKVVDETLEWLDRNQLADVDELEDKSATVRLIDQQQNMVGVVSVRDAIQMAEDTELDLVIVSPDADPPVVRIMDYKYDTFGIFPLQINEMKYIYNIDQHDYDVRLRAARKFLKDGDKVKVIVNLKGRENEFRNNAIELLRRFQTDVGEVIQFQFSVLIFTSMSPAYQLATEESKNFRDRNAFITLVPNKALLQKAQEPPKKKDKSAADEVSAGV</sequence>
<dbReference type="Pfam" id="PF00012">
    <property type="entry name" value="HSP70"/>
    <property type="match status" value="1"/>
</dbReference>
<dbReference type="PANTHER" id="PTHR10938:SF0">
    <property type="entry name" value="TRANSLATION INITIATION FACTOR IF-3, MITOCHONDRIAL"/>
    <property type="match status" value="1"/>
</dbReference>
<dbReference type="OrthoDB" id="21573at2759"/>
<evidence type="ECO:0000259" key="7">
    <source>
        <dbReference type="Pfam" id="PF00707"/>
    </source>
</evidence>
<accession>A0A835J4M6</accession>
<dbReference type="GO" id="GO:0140662">
    <property type="term" value="F:ATP-dependent protein folding chaperone"/>
    <property type="evidence" value="ECO:0007669"/>
    <property type="project" value="InterPro"/>
</dbReference>
<dbReference type="GO" id="GO:0005524">
    <property type="term" value="F:ATP binding"/>
    <property type="evidence" value="ECO:0007669"/>
    <property type="project" value="UniProtKB-KW"/>
</dbReference>
<comment type="similarity">
    <text evidence="1">Belongs to the IF-3 family.</text>
</comment>
<dbReference type="GO" id="GO:0005737">
    <property type="term" value="C:cytoplasm"/>
    <property type="evidence" value="ECO:0007669"/>
    <property type="project" value="UniProtKB-ARBA"/>
</dbReference>
<protein>
    <recommendedName>
        <fullName evidence="11">Translation initiation factor IF-3</fullName>
    </recommendedName>
</protein>
<dbReference type="PANTHER" id="PTHR10938">
    <property type="entry name" value="TRANSLATION INITIATION FACTOR IF-3"/>
    <property type="match status" value="1"/>
</dbReference>
<evidence type="ECO:0000256" key="2">
    <source>
        <dbReference type="ARBA" id="ARBA00022540"/>
    </source>
</evidence>
<evidence type="ECO:0000313" key="9">
    <source>
        <dbReference type="EMBL" id="KAF9662726.1"/>
    </source>
</evidence>
<dbReference type="InterPro" id="IPR029048">
    <property type="entry name" value="HSP70_C_sf"/>
</dbReference>
<dbReference type="Gene3D" id="2.60.34.10">
    <property type="entry name" value="Substrate Binding Domain Of DNAk, Chain A, domain 1"/>
    <property type="match status" value="1"/>
</dbReference>
<evidence type="ECO:0000256" key="6">
    <source>
        <dbReference type="SAM" id="MobiDB-lite"/>
    </source>
</evidence>
<comment type="caution">
    <text evidence="9">The sequence shown here is derived from an EMBL/GenBank/DDBJ whole genome shotgun (WGS) entry which is preliminary data.</text>
</comment>
<keyword evidence="4" id="KW-0067">ATP-binding</keyword>
<reference evidence="9 10" key="1">
    <citation type="submission" date="2020-10" db="EMBL/GenBank/DDBJ databases">
        <title>Plant Genome Project.</title>
        <authorList>
            <person name="Zhang R.-G."/>
        </authorList>
    </citation>
    <scope>NUCLEOTIDE SEQUENCE [LARGE SCALE GENOMIC DNA]</scope>
    <source>
        <strain evidence="9">FAFU-HL-1</strain>
        <tissue evidence="9">Leaf</tissue>
    </source>
</reference>
<dbReference type="Gene3D" id="3.10.20.80">
    <property type="entry name" value="Translation initiation factor 3 (IF-3), N-terminal domain"/>
    <property type="match status" value="1"/>
</dbReference>
<dbReference type="InterPro" id="IPR029047">
    <property type="entry name" value="HSP70_peptide-bd_sf"/>
</dbReference>
<dbReference type="Gene3D" id="3.30.110.10">
    <property type="entry name" value="Translation initiation factor 3 (IF-3), C-terminal domain"/>
    <property type="match status" value="1"/>
</dbReference>
<dbReference type="GO" id="GO:0032790">
    <property type="term" value="P:ribosome disassembly"/>
    <property type="evidence" value="ECO:0007669"/>
    <property type="project" value="TreeGrafter"/>
</dbReference>
<organism evidence="9 10">
    <name type="scientific">Salix dunnii</name>
    <dbReference type="NCBI Taxonomy" id="1413687"/>
    <lineage>
        <taxon>Eukaryota</taxon>
        <taxon>Viridiplantae</taxon>
        <taxon>Streptophyta</taxon>
        <taxon>Embryophyta</taxon>
        <taxon>Tracheophyta</taxon>
        <taxon>Spermatophyta</taxon>
        <taxon>Magnoliopsida</taxon>
        <taxon>eudicotyledons</taxon>
        <taxon>Gunneridae</taxon>
        <taxon>Pentapetalae</taxon>
        <taxon>rosids</taxon>
        <taxon>fabids</taxon>
        <taxon>Malpighiales</taxon>
        <taxon>Salicaceae</taxon>
        <taxon>Saliceae</taxon>
        <taxon>Salix</taxon>
    </lineage>
</organism>
<feature type="domain" description="Translation initiation factor 3 C-terminal" evidence="7">
    <location>
        <begin position="212"/>
        <end position="278"/>
    </location>
</feature>
<keyword evidence="2" id="KW-0396">Initiation factor</keyword>
<feature type="region of interest" description="Disordered" evidence="6">
    <location>
        <begin position="31"/>
        <end position="51"/>
    </location>
</feature>
<dbReference type="SUPFAM" id="SSF55200">
    <property type="entry name" value="Translation initiation factor IF3, C-terminal domain"/>
    <property type="match status" value="1"/>
</dbReference>
<feature type="compositionally biased region" description="Basic and acidic residues" evidence="6">
    <location>
        <begin position="323"/>
        <end position="333"/>
    </location>
</feature>
<evidence type="ECO:0000256" key="4">
    <source>
        <dbReference type="ARBA" id="ARBA00022840"/>
    </source>
</evidence>
<feature type="region of interest" description="Disordered" evidence="6">
    <location>
        <begin position="319"/>
        <end position="340"/>
    </location>
</feature>
<feature type="domain" description="Translation initiation factor 3 N-terminal" evidence="8">
    <location>
        <begin position="153"/>
        <end position="202"/>
    </location>
</feature>
<dbReference type="Pfam" id="PF00707">
    <property type="entry name" value="IF3_C"/>
    <property type="match status" value="1"/>
</dbReference>
<evidence type="ECO:0000313" key="10">
    <source>
        <dbReference type="Proteomes" id="UP000657918"/>
    </source>
</evidence>
<dbReference type="InterPro" id="IPR019815">
    <property type="entry name" value="Translation_initiation_fac_3_C"/>
</dbReference>
<dbReference type="InterPro" id="IPR001288">
    <property type="entry name" value="Translation_initiation_fac_3"/>
</dbReference>
<dbReference type="InterPro" id="IPR036788">
    <property type="entry name" value="T_IF-3_C_sf"/>
</dbReference>
<evidence type="ECO:0000256" key="3">
    <source>
        <dbReference type="ARBA" id="ARBA00022741"/>
    </source>
</evidence>